<keyword evidence="2 8" id="KW-0812">Transmembrane</keyword>
<evidence type="ECO:0000313" key="10">
    <source>
        <dbReference type="EMBL" id="BAM80096.1"/>
    </source>
</evidence>
<dbReference type="PROSITE" id="PS50297">
    <property type="entry name" value="ANK_REP_REGION"/>
    <property type="match status" value="3"/>
</dbReference>
<accession>M1UR71</accession>
<dbReference type="OrthoDB" id="3749at2759"/>
<dbReference type="GeneID" id="16993739"/>
<dbReference type="Pfam" id="PF01529">
    <property type="entry name" value="DHHC"/>
    <property type="match status" value="1"/>
</dbReference>
<keyword evidence="3" id="KW-0677">Repeat</keyword>
<evidence type="ECO:0000256" key="8">
    <source>
        <dbReference type="RuleBase" id="RU079119"/>
    </source>
</evidence>
<evidence type="ECO:0000256" key="1">
    <source>
        <dbReference type="ARBA" id="ARBA00004141"/>
    </source>
</evidence>
<evidence type="ECO:0000256" key="4">
    <source>
        <dbReference type="ARBA" id="ARBA00022989"/>
    </source>
</evidence>
<dbReference type="GO" id="GO:0000139">
    <property type="term" value="C:Golgi membrane"/>
    <property type="evidence" value="ECO:0007669"/>
    <property type="project" value="TreeGrafter"/>
</dbReference>
<keyword evidence="8" id="KW-0808">Transferase</keyword>
<keyword evidence="4 8" id="KW-1133">Transmembrane helix</keyword>
<evidence type="ECO:0000256" key="3">
    <source>
        <dbReference type="ARBA" id="ARBA00022737"/>
    </source>
</evidence>
<dbReference type="EMBL" id="AP006491">
    <property type="protein sequence ID" value="BAM80096.1"/>
    <property type="molecule type" value="Genomic_DNA"/>
</dbReference>
<feature type="repeat" description="ANK" evidence="7">
    <location>
        <begin position="138"/>
        <end position="170"/>
    </location>
</feature>
<feature type="repeat" description="ANK" evidence="7">
    <location>
        <begin position="270"/>
        <end position="302"/>
    </location>
</feature>
<dbReference type="EC" id="2.3.1.225" evidence="8"/>
<comment type="domain">
    <text evidence="8">The DHHC domain is required for palmitoyltransferase activity.</text>
</comment>
<evidence type="ECO:0000256" key="5">
    <source>
        <dbReference type="ARBA" id="ARBA00023043"/>
    </source>
</evidence>
<keyword evidence="5 7" id="KW-0040">ANK repeat</keyword>
<name>M1UR71_CYAM1</name>
<dbReference type="AlphaFoldDB" id="M1UR71"/>
<comment type="subcellular location">
    <subcellularLocation>
        <location evidence="1">Membrane</location>
        <topology evidence="1">Multi-pass membrane protein</topology>
    </subcellularLocation>
</comment>
<evidence type="ECO:0000256" key="6">
    <source>
        <dbReference type="ARBA" id="ARBA00023136"/>
    </source>
</evidence>
<evidence type="ECO:0000256" key="2">
    <source>
        <dbReference type="ARBA" id="ARBA00022692"/>
    </source>
</evidence>
<dbReference type="PANTHER" id="PTHR24161">
    <property type="entry name" value="ANK_REP_REGION DOMAIN-CONTAINING PROTEIN-RELATED"/>
    <property type="match status" value="1"/>
</dbReference>
<evidence type="ECO:0000256" key="7">
    <source>
        <dbReference type="PROSITE-ProRule" id="PRU00023"/>
    </source>
</evidence>
<keyword evidence="8" id="KW-0012">Acyltransferase</keyword>
<protein>
    <recommendedName>
        <fullName evidence="8">Palmitoyltransferase</fullName>
        <ecNumber evidence="8">2.3.1.225</ecNumber>
    </recommendedName>
</protein>
<feature type="repeat" description="ANK" evidence="7">
    <location>
        <begin position="236"/>
        <end position="269"/>
    </location>
</feature>
<dbReference type="eggNOG" id="KOG0509">
    <property type="taxonomic scope" value="Eukaryota"/>
</dbReference>
<reference evidence="10 11" key="2">
    <citation type="journal article" date="2007" name="BMC Biol.">
        <title>A 100%-complete sequence reveals unusually simple genomic features in the hot-spring red alga Cyanidioschyzon merolae.</title>
        <authorList>
            <person name="Nozaki H."/>
            <person name="Takano H."/>
            <person name="Misumi O."/>
            <person name="Terasawa K."/>
            <person name="Matsuzaki M."/>
            <person name="Maruyama S."/>
            <person name="Nishida K."/>
            <person name="Yagisawa F."/>
            <person name="Yoshida Y."/>
            <person name="Fujiwara T."/>
            <person name="Takio S."/>
            <person name="Tamura K."/>
            <person name="Chung S.J."/>
            <person name="Nakamura S."/>
            <person name="Kuroiwa H."/>
            <person name="Tanaka K."/>
            <person name="Sato N."/>
            <person name="Kuroiwa T."/>
        </authorList>
    </citation>
    <scope>NUCLEOTIDE SEQUENCE [LARGE SCALE GENOMIC DNA]</scope>
    <source>
        <strain evidence="10 11">10D</strain>
    </source>
</reference>
<reference evidence="10 11" key="1">
    <citation type="journal article" date="2004" name="Nature">
        <title>Genome sequence of the ultrasmall unicellular red alga Cyanidioschyzon merolae 10D.</title>
        <authorList>
            <person name="Matsuzaki M."/>
            <person name="Misumi O."/>
            <person name="Shin-i T."/>
            <person name="Maruyama S."/>
            <person name="Takahara M."/>
            <person name="Miyagishima S."/>
            <person name="Mori T."/>
            <person name="Nishida K."/>
            <person name="Yagisawa F."/>
            <person name="Nishida K."/>
            <person name="Yoshida Y."/>
            <person name="Nishimura Y."/>
            <person name="Nakao S."/>
            <person name="Kobayashi T."/>
            <person name="Momoyama Y."/>
            <person name="Higashiyama T."/>
            <person name="Minoda A."/>
            <person name="Sano M."/>
            <person name="Nomoto H."/>
            <person name="Oishi K."/>
            <person name="Hayashi H."/>
            <person name="Ohta F."/>
            <person name="Nishizaka S."/>
            <person name="Haga S."/>
            <person name="Miura S."/>
            <person name="Morishita T."/>
            <person name="Kabeya Y."/>
            <person name="Terasawa K."/>
            <person name="Suzuki Y."/>
            <person name="Ishii Y."/>
            <person name="Asakawa S."/>
            <person name="Takano H."/>
            <person name="Ohta N."/>
            <person name="Kuroiwa H."/>
            <person name="Tanaka K."/>
            <person name="Shimizu N."/>
            <person name="Sugano S."/>
            <person name="Sato N."/>
            <person name="Nozaki H."/>
            <person name="Ogasawara N."/>
            <person name="Kohara Y."/>
            <person name="Kuroiwa T."/>
        </authorList>
    </citation>
    <scope>NUCLEOTIDE SEQUENCE [LARGE SCALE GENOMIC DNA]</scope>
    <source>
        <strain evidence="10 11">10D</strain>
    </source>
</reference>
<organism evidence="10 11">
    <name type="scientific">Cyanidioschyzon merolae (strain NIES-3377 / 10D)</name>
    <name type="common">Unicellular red alga</name>
    <dbReference type="NCBI Taxonomy" id="280699"/>
    <lineage>
        <taxon>Eukaryota</taxon>
        <taxon>Rhodophyta</taxon>
        <taxon>Bangiophyceae</taxon>
        <taxon>Cyanidiales</taxon>
        <taxon>Cyanidiaceae</taxon>
        <taxon>Cyanidioschyzon</taxon>
    </lineage>
</organism>
<dbReference type="InterPro" id="IPR002110">
    <property type="entry name" value="Ankyrin_rpt"/>
</dbReference>
<dbReference type="Proteomes" id="UP000007014">
    <property type="component" value="Chromosome 9"/>
</dbReference>
<dbReference type="InterPro" id="IPR036770">
    <property type="entry name" value="Ankyrin_rpt-contain_sf"/>
</dbReference>
<proteinExistence type="inferred from homology"/>
<dbReference type="PANTHER" id="PTHR24161:SF17">
    <property type="entry name" value="PALMITOYLTRANSFERASE"/>
    <property type="match status" value="1"/>
</dbReference>
<dbReference type="SUPFAM" id="SSF48403">
    <property type="entry name" value="Ankyrin repeat"/>
    <property type="match status" value="1"/>
</dbReference>
<keyword evidence="11" id="KW-1185">Reference proteome</keyword>
<feature type="domain" description="Palmitoyltransferase DHHC" evidence="9">
    <location>
        <begin position="518"/>
        <end position="650"/>
    </location>
</feature>
<dbReference type="PROSITE" id="PS50216">
    <property type="entry name" value="DHHC"/>
    <property type="match status" value="1"/>
</dbReference>
<sequence length="716" mass="79790">MLSYCLEPYLDELSRSVRSGNELAVVSVIEQLRLQARALLARTPASLAVSSEAAVAAGPAVGAETCSRPPLLVSSSIENTSLLELVSKRPLWLLREHRDRDGHTALHWAALEGRCQTAQLLLDAGAEVDARSRGDDQRGQTPLMWAAVGGHVSAAQLLVAAGADPVATDARGYAPIVHATQYGFLDLVHWFAAIYDASRADSDEDSSNASAIANAGSGRGALSWKQRSLDAIRDREQHTLLHWAAYREHLNLVQYLLVVHGSDPNAVDASGMTPLHRALQRNNFRITRALMRRGASPGIRSRTGVLPHELARDRGHVRLSEYVEAWLRLGQEPDLFSAVAARALTRDLHSEQASSRSGWQRRVLALGQRLVTLASERVPALRPWLQGLREIVIYGRYGLYLHGLVYFYYYLMIASTSVLYRWLWRYYGGFHSRSFWLLNLMLVVNALASVSTTYRDPGSLASISPLTLVRAIPPSERKAGAVEQLATLVQTLSPGSDAYARALVLGMFDILTEPRLIERYFCFSCLNVRPPRAKHCIVLDQCIARYDHYCPWMNNTIGASNHRAFLVWLWSLLWLETSYTSLLVRAVFFDPAYAWSVYQLGFGGLVRTMPQTLLLLVCHVVFPLLVFPLAAQQVYFYFCADLTTNESVNYERYSYLTDAQIRAAVLSQCGWWTRHGLCGCVSTLNRLVSRCHGRAAALLRRKVKRDETAADSALPV</sequence>
<evidence type="ECO:0000313" key="11">
    <source>
        <dbReference type="Proteomes" id="UP000007014"/>
    </source>
</evidence>
<evidence type="ECO:0000259" key="9">
    <source>
        <dbReference type="Pfam" id="PF01529"/>
    </source>
</evidence>
<dbReference type="RefSeq" id="XP_005536382.1">
    <property type="nucleotide sequence ID" value="XM_005536325.1"/>
</dbReference>
<comment type="catalytic activity">
    <reaction evidence="8">
        <text>L-cysteinyl-[protein] + hexadecanoyl-CoA = S-hexadecanoyl-L-cysteinyl-[protein] + CoA</text>
        <dbReference type="Rhea" id="RHEA:36683"/>
        <dbReference type="Rhea" id="RHEA-COMP:10131"/>
        <dbReference type="Rhea" id="RHEA-COMP:11032"/>
        <dbReference type="ChEBI" id="CHEBI:29950"/>
        <dbReference type="ChEBI" id="CHEBI:57287"/>
        <dbReference type="ChEBI" id="CHEBI:57379"/>
        <dbReference type="ChEBI" id="CHEBI:74151"/>
        <dbReference type="EC" id="2.3.1.225"/>
    </reaction>
</comment>
<keyword evidence="6 8" id="KW-0472">Membrane</keyword>
<feature type="transmembrane region" description="Helical" evidence="8">
    <location>
        <begin position="565"/>
        <end position="588"/>
    </location>
</feature>
<dbReference type="InterPro" id="IPR001594">
    <property type="entry name" value="Palmitoyltrfase_DHHC"/>
</dbReference>
<feature type="transmembrane region" description="Helical" evidence="8">
    <location>
        <begin position="608"/>
        <end position="627"/>
    </location>
</feature>
<gene>
    <name evidence="10" type="ORF">CYME_CMI226C</name>
</gene>
<dbReference type="Pfam" id="PF13637">
    <property type="entry name" value="Ank_4"/>
    <property type="match status" value="2"/>
</dbReference>
<dbReference type="Gene3D" id="1.25.40.20">
    <property type="entry name" value="Ankyrin repeat-containing domain"/>
    <property type="match status" value="2"/>
</dbReference>
<dbReference type="KEGG" id="cme:CYME_CMI226C"/>
<dbReference type="SMART" id="SM00248">
    <property type="entry name" value="ANK"/>
    <property type="match status" value="4"/>
</dbReference>
<feature type="repeat" description="ANK" evidence="7">
    <location>
        <begin position="101"/>
        <end position="133"/>
    </location>
</feature>
<comment type="similarity">
    <text evidence="8">Belongs to the DHHC palmitoyltransferase family.</text>
</comment>
<dbReference type="GO" id="GO:0019706">
    <property type="term" value="F:protein-cysteine S-palmitoyltransferase activity"/>
    <property type="evidence" value="ECO:0007669"/>
    <property type="project" value="UniProtKB-EC"/>
</dbReference>
<dbReference type="PROSITE" id="PS50088">
    <property type="entry name" value="ANK_REPEAT"/>
    <property type="match status" value="4"/>
</dbReference>
<feature type="transmembrane region" description="Helical" evidence="8">
    <location>
        <begin position="399"/>
        <end position="423"/>
    </location>
</feature>
<dbReference type="STRING" id="280699.M1UR71"/>